<dbReference type="EMBL" id="JAAVUM010000015">
    <property type="protein sequence ID" value="NKE07379.1"/>
    <property type="molecule type" value="Genomic_DNA"/>
</dbReference>
<organism evidence="1 2">
    <name type="scientific">Mesobacillus selenatarsenatis</name>
    <dbReference type="NCBI Taxonomy" id="388741"/>
    <lineage>
        <taxon>Bacteria</taxon>
        <taxon>Bacillati</taxon>
        <taxon>Bacillota</taxon>
        <taxon>Bacilli</taxon>
        <taxon>Bacillales</taxon>
        <taxon>Bacillaceae</taxon>
        <taxon>Mesobacillus</taxon>
    </lineage>
</organism>
<evidence type="ECO:0000313" key="2">
    <source>
        <dbReference type="Proteomes" id="UP000587942"/>
    </source>
</evidence>
<reference evidence="1 2" key="1">
    <citation type="submission" date="2020-03" db="EMBL/GenBank/DDBJ databases">
        <authorList>
            <person name="Sun Q."/>
        </authorList>
    </citation>
    <scope>NUCLEOTIDE SEQUENCE [LARGE SCALE GENOMIC DNA]</scope>
    <source>
        <strain evidence="1 2">KACC 21451</strain>
    </source>
</reference>
<accession>A0A846TKT4</accession>
<name>A0A846TKT4_9BACI</name>
<evidence type="ECO:0000313" key="1">
    <source>
        <dbReference type="EMBL" id="NKE07379.1"/>
    </source>
</evidence>
<dbReference type="AlphaFoldDB" id="A0A846TKT4"/>
<comment type="caution">
    <text evidence="1">The sequence shown here is derived from an EMBL/GenBank/DDBJ whole genome shotgun (WGS) entry which is preliminary data.</text>
</comment>
<protein>
    <submittedName>
        <fullName evidence="1">Uncharacterized protein</fullName>
    </submittedName>
</protein>
<gene>
    <name evidence="1" type="ORF">GWK17_18175</name>
</gene>
<proteinExistence type="predicted"/>
<sequence>MNNYFYHLIHSEKEYWKQLALSYQTRIRELEEKVELMKPEQNGELQSEIINDTTGKISIQNVKVNQIQSGAAFNIAEMIYSTTKSDMDMDLGPNSMNIGDHNRMEHQEGYRVKLGPVQGV</sequence>
<dbReference type="RefSeq" id="WP_167833780.1">
    <property type="nucleotide sequence ID" value="NZ_JAAVUM010000015.1"/>
</dbReference>
<dbReference type="Proteomes" id="UP000587942">
    <property type="component" value="Unassembled WGS sequence"/>
</dbReference>